<evidence type="ECO:0000313" key="2">
    <source>
        <dbReference type="EMBL" id="KAH1091355.1"/>
    </source>
</evidence>
<feature type="region of interest" description="Disordered" evidence="1">
    <location>
        <begin position="41"/>
        <end position="73"/>
    </location>
</feature>
<comment type="caution">
    <text evidence="2">The sequence shown here is derived from an EMBL/GenBank/DDBJ whole genome shotgun (WGS) entry which is preliminary data.</text>
</comment>
<sequence>MVSYTLIKYVSSPLALIRPLREWKYSDGFFIPITANVIGNEKGSINEDQNPNDPPPNNESSTEPTVLPNKREN</sequence>
<gene>
    <name evidence="2" type="ORF">J1N35_018612</name>
</gene>
<dbReference type="EMBL" id="JAIQCV010000006">
    <property type="protein sequence ID" value="KAH1091355.1"/>
    <property type="molecule type" value="Genomic_DNA"/>
</dbReference>
<dbReference type="AlphaFoldDB" id="A0A9D3VRB5"/>
<reference evidence="2 3" key="1">
    <citation type="journal article" date="2021" name="Plant Biotechnol. J.">
        <title>Multi-omics assisted identification of the key and species-specific regulatory components of drought-tolerant mechanisms in Gossypium stocksii.</title>
        <authorList>
            <person name="Yu D."/>
            <person name="Ke L."/>
            <person name="Zhang D."/>
            <person name="Wu Y."/>
            <person name="Sun Y."/>
            <person name="Mei J."/>
            <person name="Sun J."/>
            <person name="Sun Y."/>
        </authorList>
    </citation>
    <scope>NUCLEOTIDE SEQUENCE [LARGE SCALE GENOMIC DNA]</scope>
    <source>
        <strain evidence="3">cv. E1</strain>
        <tissue evidence="2">Leaf</tissue>
    </source>
</reference>
<accession>A0A9D3VRB5</accession>
<proteinExistence type="predicted"/>
<evidence type="ECO:0000313" key="3">
    <source>
        <dbReference type="Proteomes" id="UP000828251"/>
    </source>
</evidence>
<evidence type="ECO:0000256" key="1">
    <source>
        <dbReference type="SAM" id="MobiDB-lite"/>
    </source>
</evidence>
<keyword evidence="3" id="KW-1185">Reference proteome</keyword>
<name>A0A9D3VRB5_9ROSI</name>
<dbReference type="Proteomes" id="UP000828251">
    <property type="component" value="Unassembled WGS sequence"/>
</dbReference>
<protein>
    <submittedName>
        <fullName evidence="2">Uncharacterized protein</fullName>
    </submittedName>
</protein>
<organism evidence="2 3">
    <name type="scientific">Gossypium stocksii</name>
    <dbReference type="NCBI Taxonomy" id="47602"/>
    <lineage>
        <taxon>Eukaryota</taxon>
        <taxon>Viridiplantae</taxon>
        <taxon>Streptophyta</taxon>
        <taxon>Embryophyta</taxon>
        <taxon>Tracheophyta</taxon>
        <taxon>Spermatophyta</taxon>
        <taxon>Magnoliopsida</taxon>
        <taxon>eudicotyledons</taxon>
        <taxon>Gunneridae</taxon>
        <taxon>Pentapetalae</taxon>
        <taxon>rosids</taxon>
        <taxon>malvids</taxon>
        <taxon>Malvales</taxon>
        <taxon>Malvaceae</taxon>
        <taxon>Malvoideae</taxon>
        <taxon>Gossypium</taxon>
    </lineage>
</organism>